<feature type="region of interest" description="Disordered" evidence="1">
    <location>
        <begin position="420"/>
        <end position="470"/>
    </location>
</feature>
<gene>
    <name evidence="3" type="ORF">OWR29_47565</name>
</gene>
<dbReference type="Pfam" id="PF13546">
    <property type="entry name" value="DDE_5"/>
    <property type="match status" value="1"/>
</dbReference>
<feature type="domain" description="Transposase IS701-like DDE" evidence="2">
    <location>
        <begin position="24"/>
        <end position="274"/>
    </location>
</feature>
<proteinExistence type="predicted"/>
<evidence type="ECO:0000313" key="3">
    <source>
        <dbReference type="EMBL" id="MCY1145709.1"/>
    </source>
</evidence>
<protein>
    <submittedName>
        <fullName evidence="3">Transposase</fullName>
    </submittedName>
</protein>
<keyword evidence="4" id="KW-1185">Reference proteome</keyword>
<dbReference type="EMBL" id="JAPNTZ010000031">
    <property type="protein sequence ID" value="MCY1145709.1"/>
    <property type="molecule type" value="Genomic_DNA"/>
</dbReference>
<organism evidence="3 4">
    <name type="scientific">Paractinoplanes pyxinae</name>
    <dbReference type="NCBI Taxonomy" id="2997416"/>
    <lineage>
        <taxon>Bacteria</taxon>
        <taxon>Bacillati</taxon>
        <taxon>Actinomycetota</taxon>
        <taxon>Actinomycetes</taxon>
        <taxon>Micromonosporales</taxon>
        <taxon>Micromonosporaceae</taxon>
        <taxon>Paractinoplanes</taxon>
    </lineage>
</organism>
<sequence>MAVVRSVAQAGWADQGELHRFRGEVYDCFTARADALFDLVDGLCTPVTVGGVAYLSLAPGARRGHGAAYAAVAAGRIDTDMLRDLLAAARPDHWQADFAVDTTVWMRSDAECSPQRGFSYHPSRHSAGQPIVAGWCYSWLVALSAGADSWTAPLDTRRVLVGENANVVAAQQIQQVLPRLGRLSAPALFAFDGGYDPVQLTVELTGAGAQIVVRVRDDRVFFARPPTRPPGGRSGAPRRHGAKFSCTDPSTWPVPDVALDITDDVYGQVSVAAWHQLHPKQRTYREPGGALRIIEGTLIRLHVSRLPGRRDREPKTVWLWWHSDDPASLDLNRVWRAYLRRFDIEHTFRFAKQSLGWTTPKLRSPEQADRWTWLSSPRSPSYAWPARWSAITGCPGSHRNQHTPSPQAASGRVSAIYYHRSAPRPATRNPPGPAPDARKAPDPRPPNATPPSRKTRSRPRASETHVKREA</sequence>
<evidence type="ECO:0000259" key="2">
    <source>
        <dbReference type="Pfam" id="PF13546"/>
    </source>
</evidence>
<comment type="caution">
    <text evidence="3">The sequence shown here is derived from an EMBL/GenBank/DDBJ whole genome shotgun (WGS) entry which is preliminary data.</text>
</comment>
<evidence type="ECO:0000256" key="1">
    <source>
        <dbReference type="SAM" id="MobiDB-lite"/>
    </source>
</evidence>
<evidence type="ECO:0000313" key="4">
    <source>
        <dbReference type="Proteomes" id="UP001151002"/>
    </source>
</evidence>
<accession>A0ABT4BGP0</accession>
<feature type="compositionally biased region" description="Basic and acidic residues" evidence="1">
    <location>
        <begin position="460"/>
        <end position="470"/>
    </location>
</feature>
<name>A0ABT4BGP0_9ACTN</name>
<dbReference type="InterPro" id="IPR038721">
    <property type="entry name" value="IS701-like_DDE_dom"/>
</dbReference>
<feature type="region of interest" description="Disordered" evidence="1">
    <location>
        <begin position="224"/>
        <end position="247"/>
    </location>
</feature>
<dbReference type="RefSeq" id="WP_267570325.1">
    <property type="nucleotide sequence ID" value="NZ_JAPNTZ010000031.1"/>
</dbReference>
<dbReference type="InterPro" id="IPR012337">
    <property type="entry name" value="RNaseH-like_sf"/>
</dbReference>
<dbReference type="Proteomes" id="UP001151002">
    <property type="component" value="Unassembled WGS sequence"/>
</dbReference>
<dbReference type="SUPFAM" id="SSF53098">
    <property type="entry name" value="Ribonuclease H-like"/>
    <property type="match status" value="1"/>
</dbReference>
<reference evidence="3" key="1">
    <citation type="submission" date="2022-11" db="EMBL/GenBank/DDBJ databases">
        <authorList>
            <person name="Somphong A."/>
            <person name="Phongsopitanun W."/>
        </authorList>
    </citation>
    <scope>NUCLEOTIDE SEQUENCE</scope>
    <source>
        <strain evidence="3">Pm04-4</strain>
    </source>
</reference>